<name>A0A968KUJ1_9SPIO</name>
<feature type="chain" id="PRO_5036994694" description="Flagellar protein FliL" evidence="1">
    <location>
        <begin position="26"/>
        <end position="221"/>
    </location>
</feature>
<organism evidence="2 3">
    <name type="scientific">Entomospira nematocerorum</name>
    <dbReference type="NCBI Taxonomy" id="2719987"/>
    <lineage>
        <taxon>Bacteria</taxon>
        <taxon>Pseudomonadati</taxon>
        <taxon>Spirochaetota</taxon>
        <taxon>Spirochaetia</taxon>
        <taxon>Spirochaetales</taxon>
        <taxon>Spirochaetaceae</taxon>
        <taxon>Entomospira</taxon>
    </lineage>
</organism>
<proteinExistence type="predicted"/>
<protein>
    <recommendedName>
        <fullName evidence="4">Flagellar protein FliL</fullName>
    </recommendedName>
</protein>
<dbReference type="AlphaFoldDB" id="A0A968KUJ1"/>
<gene>
    <name evidence="2" type="ORF">HCT46_05315</name>
</gene>
<evidence type="ECO:0000313" key="3">
    <source>
        <dbReference type="Proteomes" id="UP000752013"/>
    </source>
</evidence>
<dbReference type="EMBL" id="JAATLK010000001">
    <property type="protein sequence ID" value="NIZ47329.1"/>
    <property type="molecule type" value="Genomic_DNA"/>
</dbReference>
<evidence type="ECO:0008006" key="4">
    <source>
        <dbReference type="Google" id="ProtNLM"/>
    </source>
</evidence>
<dbReference type="RefSeq" id="WP_167703738.1">
    <property type="nucleotide sequence ID" value="NZ_CP118168.1"/>
</dbReference>
<accession>A0A968KUJ1</accession>
<evidence type="ECO:0000313" key="2">
    <source>
        <dbReference type="EMBL" id="NIZ47329.1"/>
    </source>
</evidence>
<keyword evidence="1" id="KW-0732">Signal</keyword>
<dbReference type="PROSITE" id="PS51257">
    <property type="entry name" value="PROKAR_LIPOPROTEIN"/>
    <property type="match status" value="1"/>
</dbReference>
<feature type="signal peptide" evidence="1">
    <location>
        <begin position="1"/>
        <end position="25"/>
    </location>
</feature>
<evidence type="ECO:0000256" key="1">
    <source>
        <dbReference type="SAM" id="SignalP"/>
    </source>
</evidence>
<comment type="caution">
    <text evidence="2">The sequence shown here is derived from an EMBL/GenBank/DDBJ whole genome shotgun (WGS) entry which is preliminary data.</text>
</comment>
<dbReference type="Proteomes" id="UP000752013">
    <property type="component" value="Unassembled WGS sequence"/>
</dbReference>
<sequence length="221" mass="25433">MKKKKVYTLLLFSLSLMFVSCPRPAEEVAIDFAGRQASQERVRVYAEAQMVREELVRLAPTKEERKARETFASNAEKQILSVLTKEERTMYHNEMLRRRLELDNLSNLVSPTNTAFYQDLPIIRGVTIDLPSHFFTVELILAYNANDRRLGTEISAAKLSIVDQLRNLLMQYPASAFMQGREELLREPIRQNINATLARTGSQGSITHIFITRFEINEIPE</sequence>
<reference evidence="2" key="1">
    <citation type="submission" date="2020-03" db="EMBL/GenBank/DDBJ databases">
        <title>Spirochaetal bacteria isolated from arthropods constitute a novel genus Entomospira genus novum within the order Spirochaetales.</title>
        <authorList>
            <person name="Grana-Miraglia L."/>
            <person name="Sikutova S."/>
            <person name="Fingerle V."/>
            <person name="Sing A."/>
            <person name="Castillo-Ramirez S."/>
            <person name="Margos G."/>
            <person name="Rudolf I."/>
        </authorList>
    </citation>
    <scope>NUCLEOTIDE SEQUENCE</scope>
    <source>
        <strain evidence="2">BR208</strain>
    </source>
</reference>
<keyword evidence="3" id="KW-1185">Reference proteome</keyword>